<dbReference type="InterPro" id="IPR029043">
    <property type="entry name" value="GcvT/YgfZ_C"/>
</dbReference>
<dbReference type="GO" id="GO:0016226">
    <property type="term" value="P:iron-sulfur cluster assembly"/>
    <property type="evidence" value="ECO:0007669"/>
    <property type="project" value="TreeGrafter"/>
</dbReference>
<gene>
    <name evidence="3" type="ORF">THITH_09450</name>
</gene>
<dbReference type="OrthoDB" id="9796287at2"/>
<organism evidence="3 4">
    <name type="scientific">Thioalkalivibrio paradoxus ARh 1</name>
    <dbReference type="NCBI Taxonomy" id="713585"/>
    <lineage>
        <taxon>Bacteria</taxon>
        <taxon>Pseudomonadati</taxon>
        <taxon>Pseudomonadota</taxon>
        <taxon>Gammaproteobacteria</taxon>
        <taxon>Chromatiales</taxon>
        <taxon>Ectothiorhodospiraceae</taxon>
        <taxon>Thioalkalivibrio</taxon>
    </lineage>
</organism>
<dbReference type="PANTHER" id="PTHR22602:SF0">
    <property type="entry name" value="TRANSFERASE CAF17, MITOCHONDRIAL-RELATED"/>
    <property type="match status" value="1"/>
</dbReference>
<protein>
    <submittedName>
        <fullName evidence="3">Glycine cleavage system protein T</fullName>
    </submittedName>
</protein>
<proteinExistence type="predicted"/>
<evidence type="ECO:0000313" key="4">
    <source>
        <dbReference type="Proteomes" id="UP000005289"/>
    </source>
</evidence>
<dbReference type="PANTHER" id="PTHR22602">
    <property type="entry name" value="TRANSFERASE CAF17, MITOCHONDRIAL-RELATED"/>
    <property type="match status" value="1"/>
</dbReference>
<reference evidence="3 4" key="1">
    <citation type="submission" date="2013-12" db="EMBL/GenBank/DDBJ databases">
        <authorList>
            <consortium name="DOE Joint Genome Institute"/>
            <person name="Muyzer G."/>
            <person name="Huntemann M."/>
            <person name="Han J."/>
            <person name="Chen A."/>
            <person name="Kyrpides N."/>
            <person name="Mavromatis K."/>
            <person name="Markowitz V."/>
            <person name="Palaniappan K."/>
            <person name="Ivanova N."/>
            <person name="Schaumberg A."/>
            <person name="Pati A."/>
            <person name="Liolios K."/>
            <person name="Nordberg H.P."/>
            <person name="Cantor M.N."/>
            <person name="Hua S.X."/>
            <person name="Woyke T."/>
        </authorList>
    </citation>
    <scope>NUCLEOTIDE SEQUENCE [LARGE SCALE GENOMIC DNA]</scope>
    <source>
        <strain evidence="3 4">ARh 1</strain>
    </source>
</reference>
<feature type="domain" description="GCVT N-terminal" evidence="2">
    <location>
        <begin position="30"/>
        <end position="157"/>
    </location>
</feature>
<dbReference type="Pfam" id="PF01571">
    <property type="entry name" value="GCV_T"/>
    <property type="match status" value="1"/>
</dbReference>
<name>W0DIK1_9GAMM</name>
<feature type="binding site" evidence="1">
    <location>
        <position position="184"/>
    </location>
    <ligand>
        <name>substrate</name>
    </ligand>
</feature>
<evidence type="ECO:0000259" key="2">
    <source>
        <dbReference type="Pfam" id="PF01571"/>
    </source>
</evidence>
<dbReference type="InterPro" id="IPR006222">
    <property type="entry name" value="GCVT_N"/>
</dbReference>
<dbReference type="RefSeq" id="WP_006747360.1">
    <property type="nucleotide sequence ID" value="NZ_CP007029.1"/>
</dbReference>
<dbReference type="NCBIfam" id="TIGR03317">
    <property type="entry name" value="ygfZ_signature"/>
    <property type="match status" value="1"/>
</dbReference>
<dbReference type="KEGG" id="tti:THITH_09450"/>
<evidence type="ECO:0000256" key="1">
    <source>
        <dbReference type="PIRSR" id="PIRSR006487-1"/>
    </source>
</evidence>
<dbReference type="Gene3D" id="3.30.70.1630">
    <property type="match status" value="1"/>
</dbReference>
<dbReference type="InterPro" id="IPR017703">
    <property type="entry name" value="YgfZ/GCV_T_CS"/>
</dbReference>
<dbReference type="SUPFAM" id="SSF101790">
    <property type="entry name" value="Aminomethyltransferase beta-barrel domain"/>
    <property type="match status" value="1"/>
</dbReference>
<dbReference type="AlphaFoldDB" id="W0DIK1"/>
<dbReference type="HOGENOM" id="CLU_007884_6_2_6"/>
<dbReference type="Gene3D" id="3.30.70.1400">
    <property type="entry name" value="Aminomethyltransferase beta-barrel domains"/>
    <property type="match status" value="1"/>
</dbReference>
<dbReference type="STRING" id="713585.THITH_09450"/>
<dbReference type="SUPFAM" id="SSF103025">
    <property type="entry name" value="Folate-binding domain"/>
    <property type="match status" value="1"/>
</dbReference>
<dbReference type="Proteomes" id="UP000005289">
    <property type="component" value="Chromosome"/>
</dbReference>
<keyword evidence="4" id="KW-1185">Reference proteome</keyword>
<dbReference type="InterPro" id="IPR045179">
    <property type="entry name" value="YgfZ/GcvT"/>
</dbReference>
<sequence length="350" mass="38808">MREDWKKHLIDQGAEFDDGDHLRDFGNPERERSIAVNGSVLCDLSHRGLLEVRGQDARDFLQSQFGNDVREVTGTRSQLSSYSNPKGRAYAVMRVLLDRDAYLLETSAERAEAVRKRLTMFVMRAQVVIENAEDTRIRFGLSGPNAEEQLQQTLGAFPVEVNDVLTRGEVSAVRVPCMMHPRFEIFGEIDACKPLWNDLNVHCAPVGPESWRLLDILAGLPEIYPETSEAFVPQMINLHALNGISFKKGCYPGQEVVARMHYLGKLKRRMFRLAIEGQDRPQPGSPVFRAGGDPAQPDGTIVDAVLHPDGLWAALAVLQTPAAEQPLCWGNPTGPAAHVIPLPYPVPEGA</sequence>
<accession>W0DIK1</accession>
<dbReference type="EMBL" id="CP007029">
    <property type="protein sequence ID" value="AHE98454.1"/>
    <property type="molecule type" value="Genomic_DNA"/>
</dbReference>
<evidence type="ECO:0000313" key="3">
    <source>
        <dbReference type="EMBL" id="AHE98454.1"/>
    </source>
</evidence>
<dbReference type="Gene3D" id="2.40.30.160">
    <property type="match status" value="1"/>
</dbReference>
<dbReference type="PIRSF" id="PIRSF006487">
    <property type="entry name" value="GcvT"/>
    <property type="match status" value="1"/>
</dbReference>